<dbReference type="Pfam" id="PF01075">
    <property type="entry name" value="Glyco_transf_9"/>
    <property type="match status" value="1"/>
</dbReference>
<dbReference type="Gene3D" id="3.40.50.2000">
    <property type="entry name" value="Glycogen Phosphorylase B"/>
    <property type="match status" value="2"/>
</dbReference>
<evidence type="ECO:0000256" key="1">
    <source>
        <dbReference type="ARBA" id="ARBA00022676"/>
    </source>
</evidence>
<dbReference type="AlphaFoldDB" id="B4S4G3"/>
<dbReference type="KEGG" id="paa:Paes_0354"/>
<organism evidence="3 4">
    <name type="scientific">Prosthecochloris aestuarii (strain DSM 271 / SK 413)</name>
    <dbReference type="NCBI Taxonomy" id="290512"/>
    <lineage>
        <taxon>Bacteria</taxon>
        <taxon>Pseudomonadati</taxon>
        <taxon>Chlorobiota</taxon>
        <taxon>Chlorobiia</taxon>
        <taxon>Chlorobiales</taxon>
        <taxon>Chlorobiaceae</taxon>
        <taxon>Prosthecochloris</taxon>
    </lineage>
</organism>
<evidence type="ECO:0000313" key="4">
    <source>
        <dbReference type="Proteomes" id="UP000002725"/>
    </source>
</evidence>
<dbReference type="STRING" id="290512.Paes_0354"/>
<keyword evidence="1" id="KW-0328">Glycosyltransferase</keyword>
<keyword evidence="4" id="KW-1185">Reference proteome</keyword>
<dbReference type="eggNOG" id="COG0859">
    <property type="taxonomic scope" value="Bacteria"/>
</dbReference>
<accession>B4S4G3</accession>
<dbReference type="InterPro" id="IPR051199">
    <property type="entry name" value="LPS_LOS_Heptosyltrfase"/>
</dbReference>
<dbReference type="HOGENOM" id="CLU_048538_0_0_10"/>
<reference evidence="3" key="1">
    <citation type="submission" date="2008-06" db="EMBL/GenBank/DDBJ databases">
        <title>Complete sequence of chromosome of Prosthecochloris aestuarii DSM 271.</title>
        <authorList>
            <consortium name="US DOE Joint Genome Institute"/>
            <person name="Lucas S."/>
            <person name="Copeland A."/>
            <person name="Lapidus A."/>
            <person name="Glavina del Rio T."/>
            <person name="Dalin E."/>
            <person name="Tice H."/>
            <person name="Bruce D."/>
            <person name="Goodwin L."/>
            <person name="Pitluck S."/>
            <person name="Schmutz J."/>
            <person name="Larimer F."/>
            <person name="Land M."/>
            <person name="Hauser L."/>
            <person name="Kyrpides N."/>
            <person name="Anderson I."/>
            <person name="Liu Z."/>
            <person name="Li T."/>
            <person name="Zhao F."/>
            <person name="Overmann J."/>
            <person name="Bryant D.A."/>
            <person name="Richardson P."/>
        </authorList>
    </citation>
    <scope>NUCLEOTIDE SEQUENCE [LARGE SCALE GENOMIC DNA]</scope>
    <source>
        <strain evidence="3">DSM 271</strain>
    </source>
</reference>
<evidence type="ECO:0000256" key="2">
    <source>
        <dbReference type="ARBA" id="ARBA00022679"/>
    </source>
</evidence>
<name>B4S4G3_PROA2</name>
<dbReference type="PANTHER" id="PTHR30160">
    <property type="entry name" value="TETRAACYLDISACCHARIDE 4'-KINASE-RELATED"/>
    <property type="match status" value="1"/>
</dbReference>
<proteinExistence type="predicted"/>
<dbReference type="InterPro" id="IPR002201">
    <property type="entry name" value="Glyco_trans_9"/>
</dbReference>
<gene>
    <name evidence="3" type="ordered locus">Paes_0354</name>
</gene>
<dbReference type="EMBL" id="CP001108">
    <property type="protein sequence ID" value="ACF45411.1"/>
    <property type="molecule type" value="Genomic_DNA"/>
</dbReference>
<dbReference type="Proteomes" id="UP000002725">
    <property type="component" value="Chromosome"/>
</dbReference>
<dbReference type="SUPFAM" id="SSF53756">
    <property type="entry name" value="UDP-Glycosyltransferase/glycogen phosphorylase"/>
    <property type="match status" value="1"/>
</dbReference>
<dbReference type="GO" id="GO:0009244">
    <property type="term" value="P:lipopolysaccharide core region biosynthetic process"/>
    <property type="evidence" value="ECO:0007669"/>
    <property type="project" value="TreeGrafter"/>
</dbReference>
<dbReference type="GO" id="GO:0005829">
    <property type="term" value="C:cytosol"/>
    <property type="evidence" value="ECO:0007669"/>
    <property type="project" value="TreeGrafter"/>
</dbReference>
<dbReference type="CDD" id="cd03789">
    <property type="entry name" value="GT9_LPS_heptosyltransferase"/>
    <property type="match status" value="1"/>
</dbReference>
<dbReference type="RefSeq" id="WP_012504948.1">
    <property type="nucleotide sequence ID" value="NC_011059.1"/>
</dbReference>
<dbReference type="GO" id="GO:0008713">
    <property type="term" value="F:ADP-heptose-lipopolysaccharide heptosyltransferase activity"/>
    <property type="evidence" value="ECO:0007669"/>
    <property type="project" value="TreeGrafter"/>
</dbReference>
<keyword evidence="2 3" id="KW-0808">Transferase</keyword>
<sequence>MTRDWKKKRRFRKALARSLQIISRRNERVPPYQGPLHSIAILAQEKYGDAILLTPLLKNLKIRFPECRIHLITFSKASTAFFRNDPNVWAVHYAKGNPADYLQDVLFHRFDLLFNTKDHPSTNFLLQSLLVRAKSKVGIDNDFHRGLFDYLIKTGFHTHIVRKNCALLEILGQHISVESCRPYIPPMPVSEEIETFSASLQPGTVAGINISAGGPTRYWTEEKWSEVVNNHPSVRFVLFSTPDDLDQKRHLEDRHANVIASPPTANLYETSLIIEKLMLVISPDTAMIHAASCCNVPVVGLYGVATQDQTRFSPFLVPYEMVVSPTAHVRDITVRAVEEAVQKFI</sequence>
<protein>
    <submittedName>
        <fullName evidence="3">Glycosyl transferase family 9</fullName>
    </submittedName>
</protein>
<dbReference type="CAZy" id="GT9">
    <property type="family name" value="Glycosyltransferase Family 9"/>
</dbReference>
<evidence type="ECO:0000313" key="3">
    <source>
        <dbReference type="EMBL" id="ACF45411.1"/>
    </source>
</evidence>